<keyword evidence="6" id="KW-1185">Reference proteome</keyword>
<proteinExistence type="predicted"/>
<accession>A0A1H7NDY2</accession>
<dbReference type="SMART" id="SM00382">
    <property type="entry name" value="AAA"/>
    <property type="match status" value="1"/>
</dbReference>
<evidence type="ECO:0000256" key="3">
    <source>
        <dbReference type="ARBA" id="ARBA00022840"/>
    </source>
</evidence>
<name>A0A1H7NDY2_9LACT</name>
<dbReference type="InterPro" id="IPR017871">
    <property type="entry name" value="ABC_transporter-like_CS"/>
</dbReference>
<dbReference type="AlphaFoldDB" id="A0A1H7NDY2"/>
<gene>
    <name evidence="5" type="ORF">SAMN04488099_11435</name>
</gene>
<dbReference type="PANTHER" id="PTHR42939">
    <property type="entry name" value="ABC TRANSPORTER ATP-BINDING PROTEIN ALBC-RELATED"/>
    <property type="match status" value="1"/>
</dbReference>
<dbReference type="PROSITE" id="PS00211">
    <property type="entry name" value="ABC_TRANSPORTER_1"/>
    <property type="match status" value="1"/>
</dbReference>
<dbReference type="InterPro" id="IPR003439">
    <property type="entry name" value="ABC_transporter-like_ATP-bd"/>
</dbReference>
<dbReference type="InterPro" id="IPR051782">
    <property type="entry name" value="ABC_Transporter_VariousFunc"/>
</dbReference>
<dbReference type="SUPFAM" id="SSF52540">
    <property type="entry name" value="P-loop containing nucleoside triphosphate hydrolases"/>
    <property type="match status" value="1"/>
</dbReference>
<dbReference type="InterPro" id="IPR003593">
    <property type="entry name" value="AAA+_ATPase"/>
</dbReference>
<dbReference type="STRING" id="426702.SAMN04488099_11435"/>
<dbReference type="InterPro" id="IPR027417">
    <property type="entry name" value="P-loop_NTPase"/>
</dbReference>
<evidence type="ECO:0000313" key="6">
    <source>
        <dbReference type="Proteomes" id="UP000199081"/>
    </source>
</evidence>
<dbReference type="PANTHER" id="PTHR42939:SF5">
    <property type="entry name" value="ABC-TYPE TRANSPORTER ATP-BINDING PROTEIN ECSA"/>
    <property type="match status" value="1"/>
</dbReference>
<feature type="domain" description="ABC transporter" evidence="4">
    <location>
        <begin position="3"/>
        <end position="233"/>
    </location>
</feature>
<evidence type="ECO:0000313" key="5">
    <source>
        <dbReference type="EMBL" id="SEL21137.1"/>
    </source>
</evidence>
<reference evidence="6" key="1">
    <citation type="submission" date="2016-10" db="EMBL/GenBank/DDBJ databases">
        <authorList>
            <person name="Varghese N."/>
            <person name="Submissions S."/>
        </authorList>
    </citation>
    <scope>NUCLEOTIDE SEQUENCE [LARGE SCALE GENOMIC DNA]</scope>
    <source>
        <strain evidence="6">DSM 19183</strain>
    </source>
</reference>
<protein>
    <submittedName>
        <fullName evidence="5">ABC-2 type transport system ATP-binding protein</fullName>
    </submittedName>
</protein>
<dbReference type="Gene3D" id="3.40.50.300">
    <property type="entry name" value="P-loop containing nucleotide triphosphate hydrolases"/>
    <property type="match status" value="1"/>
</dbReference>
<keyword evidence="1" id="KW-0813">Transport</keyword>
<dbReference type="RefSeq" id="WP_091482444.1">
    <property type="nucleotide sequence ID" value="NZ_BJYC01000016.1"/>
</dbReference>
<dbReference type="GO" id="GO:0016887">
    <property type="term" value="F:ATP hydrolysis activity"/>
    <property type="evidence" value="ECO:0007669"/>
    <property type="project" value="InterPro"/>
</dbReference>
<dbReference type="Proteomes" id="UP000199081">
    <property type="component" value="Unassembled WGS sequence"/>
</dbReference>
<keyword evidence="3 5" id="KW-0067">ATP-binding</keyword>
<evidence type="ECO:0000256" key="1">
    <source>
        <dbReference type="ARBA" id="ARBA00022448"/>
    </source>
</evidence>
<dbReference type="EMBL" id="FNZU01000014">
    <property type="protein sequence ID" value="SEL21137.1"/>
    <property type="molecule type" value="Genomic_DNA"/>
</dbReference>
<dbReference type="OrthoDB" id="9804819at2"/>
<evidence type="ECO:0000259" key="4">
    <source>
        <dbReference type="PROSITE" id="PS50893"/>
    </source>
</evidence>
<dbReference type="GO" id="GO:0005524">
    <property type="term" value="F:ATP binding"/>
    <property type="evidence" value="ECO:0007669"/>
    <property type="project" value="UniProtKB-KW"/>
</dbReference>
<dbReference type="Pfam" id="PF00005">
    <property type="entry name" value="ABC_tran"/>
    <property type="match status" value="1"/>
</dbReference>
<keyword evidence="2" id="KW-0547">Nucleotide-binding</keyword>
<dbReference type="CDD" id="cd03230">
    <property type="entry name" value="ABC_DR_subfamily_A"/>
    <property type="match status" value="1"/>
</dbReference>
<sequence>MSLKVESLTGGYSRIPVLKSVSFDIADGELIGLIGLNGAGKSTTIKHIIGLMKAFEGTVQIDGRTINEDPETYRRKIGFIPESPLLYDELTLKEHIEMTIMAYGLERDRAWKTANHLLDLFRLTERLDWFPNDFSKGMKQKVMIVCAFIIEPSLFIIDEPFLGLDPLAIRDLVQLMEEHKRNGASILMSTHVLANAERICDKFVVMHNGEIYAMGTIADLRKHFDMPEATLDEMYGRLADREGF</sequence>
<dbReference type="PROSITE" id="PS50893">
    <property type="entry name" value="ABC_TRANSPORTER_2"/>
    <property type="match status" value="1"/>
</dbReference>
<evidence type="ECO:0000256" key="2">
    <source>
        <dbReference type="ARBA" id="ARBA00022741"/>
    </source>
</evidence>
<organism evidence="5 6">
    <name type="scientific">Alkalibacterium pelagium</name>
    <dbReference type="NCBI Taxonomy" id="426702"/>
    <lineage>
        <taxon>Bacteria</taxon>
        <taxon>Bacillati</taxon>
        <taxon>Bacillota</taxon>
        <taxon>Bacilli</taxon>
        <taxon>Lactobacillales</taxon>
        <taxon>Carnobacteriaceae</taxon>
        <taxon>Alkalibacterium</taxon>
    </lineage>
</organism>